<proteinExistence type="predicted"/>
<dbReference type="Pfam" id="PF17479">
    <property type="entry name" value="DUF3048_C"/>
    <property type="match status" value="1"/>
</dbReference>
<dbReference type="RefSeq" id="WP_112115570.1">
    <property type="nucleotide sequence ID" value="NZ_PRKZ01000004.1"/>
</dbReference>
<dbReference type="InterPro" id="IPR035328">
    <property type="entry name" value="DUF3048_C"/>
</dbReference>
<gene>
    <name evidence="4" type="ORF">C4N25_07665</name>
</gene>
<evidence type="ECO:0000313" key="5">
    <source>
        <dbReference type="Proteomes" id="UP000251634"/>
    </source>
</evidence>
<dbReference type="Gene3D" id="3.50.90.10">
    <property type="entry name" value="YerB-like"/>
    <property type="match status" value="1"/>
</dbReference>
<name>A0A329TJV7_9FIRM</name>
<dbReference type="PROSITE" id="PS51257">
    <property type="entry name" value="PROKAR_LIPOPROTEIN"/>
    <property type="match status" value="1"/>
</dbReference>
<sequence length="368" mass="38976">MKRIGTALRAAVSLGLCAALLAGCSLLPSDPAPEQPVPTDPLTGQEQLWPGQRPVAVSIENASDSTTQWGLSAASVVLEARTELQGSTRLCLVYPSVNAVPQVGPVAAGEDLYWRLLVGQQVIPVQRGGGQFDQNYLDYYSLRPVDALEAGRNAFSCPAGWSNAPLWYTSGSALSSALETLNISSTLTESRVTTAASAAADSASGEDTPLAIPALLPQSMENKVPNATAPDAVNVRLQFDEQNATGFAYDAESATYKMLHADGTPQLDANSGQQAAFDNLLVLFSASALRDDEQTFDYDLSMGGGVWLNGGHLWYITWTQGTDTTFQFYDADGELLTLNAGRSYLALVSSVTGQELTVTNSAGENLIQ</sequence>
<dbReference type="AlphaFoldDB" id="A0A329TJV7"/>
<feature type="chain" id="PRO_5038950172" evidence="1">
    <location>
        <begin position="19"/>
        <end position="368"/>
    </location>
</feature>
<dbReference type="Pfam" id="PF11258">
    <property type="entry name" value="DUF3048"/>
    <property type="match status" value="1"/>
</dbReference>
<keyword evidence="1" id="KW-0732">Signal</keyword>
<reference evidence="4 5" key="1">
    <citation type="submission" date="2018-02" db="EMBL/GenBank/DDBJ databases">
        <title>Complete genome sequencing of Faecalibacterium prausnitzii strains isolated from the human gut.</title>
        <authorList>
            <person name="Fitzgerald B.C."/>
            <person name="Shkoporov A.N."/>
            <person name="Ross P.R."/>
            <person name="Hill C."/>
        </authorList>
    </citation>
    <scope>NUCLEOTIDE SEQUENCE [LARGE SCALE GENOMIC DNA]</scope>
    <source>
        <strain evidence="4 5">APC942/8-14-2</strain>
    </source>
</reference>
<dbReference type="Proteomes" id="UP000251634">
    <property type="component" value="Unassembled WGS sequence"/>
</dbReference>
<dbReference type="InterPro" id="IPR021416">
    <property type="entry name" value="DUF3048_N"/>
</dbReference>
<dbReference type="InterPro" id="IPR023158">
    <property type="entry name" value="YerB-like_sf"/>
</dbReference>
<feature type="signal peptide" evidence="1">
    <location>
        <begin position="1"/>
        <end position="18"/>
    </location>
</feature>
<evidence type="ECO:0000259" key="3">
    <source>
        <dbReference type="Pfam" id="PF17479"/>
    </source>
</evidence>
<protein>
    <submittedName>
        <fullName evidence="4">DUF3048 domain-containing protein</fullName>
    </submittedName>
</protein>
<evidence type="ECO:0000259" key="2">
    <source>
        <dbReference type="Pfam" id="PF11258"/>
    </source>
</evidence>
<feature type="domain" description="DUF3048" evidence="3">
    <location>
        <begin position="235"/>
        <end position="344"/>
    </location>
</feature>
<feature type="domain" description="DUF3048" evidence="2">
    <location>
        <begin position="42"/>
        <end position="182"/>
    </location>
</feature>
<dbReference type="EMBL" id="PRKZ01000004">
    <property type="protein sequence ID" value="RAW50047.1"/>
    <property type="molecule type" value="Genomic_DNA"/>
</dbReference>
<evidence type="ECO:0000313" key="4">
    <source>
        <dbReference type="EMBL" id="RAW50047.1"/>
    </source>
</evidence>
<comment type="caution">
    <text evidence="4">The sequence shown here is derived from an EMBL/GenBank/DDBJ whole genome shotgun (WGS) entry which is preliminary data.</text>
</comment>
<organism evidence="4 5">
    <name type="scientific">Faecalibacterium prausnitzii</name>
    <dbReference type="NCBI Taxonomy" id="853"/>
    <lineage>
        <taxon>Bacteria</taxon>
        <taxon>Bacillati</taxon>
        <taxon>Bacillota</taxon>
        <taxon>Clostridia</taxon>
        <taxon>Eubacteriales</taxon>
        <taxon>Oscillospiraceae</taxon>
        <taxon>Faecalibacterium</taxon>
    </lineage>
</organism>
<accession>A0A329TJV7</accession>
<dbReference type="SUPFAM" id="SSF159774">
    <property type="entry name" value="YerB-like"/>
    <property type="match status" value="1"/>
</dbReference>
<evidence type="ECO:0000256" key="1">
    <source>
        <dbReference type="SAM" id="SignalP"/>
    </source>
</evidence>